<organism evidence="2 3">
    <name type="scientific">Cynara cardunculus var. scolymus</name>
    <name type="common">Globe artichoke</name>
    <name type="synonym">Cynara scolymus</name>
    <dbReference type="NCBI Taxonomy" id="59895"/>
    <lineage>
        <taxon>Eukaryota</taxon>
        <taxon>Viridiplantae</taxon>
        <taxon>Streptophyta</taxon>
        <taxon>Embryophyta</taxon>
        <taxon>Tracheophyta</taxon>
        <taxon>Spermatophyta</taxon>
        <taxon>Magnoliopsida</taxon>
        <taxon>eudicotyledons</taxon>
        <taxon>Gunneridae</taxon>
        <taxon>Pentapetalae</taxon>
        <taxon>asterids</taxon>
        <taxon>campanulids</taxon>
        <taxon>Asterales</taxon>
        <taxon>Asteraceae</taxon>
        <taxon>Carduoideae</taxon>
        <taxon>Cardueae</taxon>
        <taxon>Carduinae</taxon>
        <taxon>Cynara</taxon>
    </lineage>
</organism>
<dbReference type="AlphaFoldDB" id="A0A103F2N5"/>
<accession>A0A103F2N5</accession>
<reference evidence="2 3" key="1">
    <citation type="journal article" date="2016" name="Sci. Rep.">
        <title>The genome sequence of the outbreeding globe artichoke constructed de novo incorporating a phase-aware low-pass sequencing strategy of F1 progeny.</title>
        <authorList>
            <person name="Scaglione D."/>
            <person name="Reyes-Chin-Wo S."/>
            <person name="Acquadro A."/>
            <person name="Froenicke L."/>
            <person name="Portis E."/>
            <person name="Beitel C."/>
            <person name="Tirone M."/>
            <person name="Mauro R."/>
            <person name="Lo Monaco A."/>
            <person name="Mauromicale G."/>
            <person name="Faccioli P."/>
            <person name="Cattivelli L."/>
            <person name="Rieseberg L."/>
            <person name="Michelmore R."/>
            <person name="Lanteri S."/>
        </authorList>
    </citation>
    <scope>NUCLEOTIDE SEQUENCE [LARGE SCALE GENOMIC DNA]</scope>
    <source>
        <strain evidence="2">2C</strain>
    </source>
</reference>
<feature type="non-terminal residue" evidence="2">
    <location>
        <position position="121"/>
    </location>
</feature>
<dbReference type="Gramene" id="KVE45642">
    <property type="protein sequence ID" value="KVE45642"/>
    <property type="gene ID" value="Ccrd_023972"/>
</dbReference>
<sequence>LFYLFYQHLENGYSYASNHSRKSSSLTIFVEWNHTPTTTEVPKGYFAIYLGEKQEKKRYVIPVSLLCQPSFQDVLRQAEEEFGYDHLMDGFTITCSEEMFVDLACRLGVFDLACHINTQSR</sequence>
<evidence type="ECO:0000256" key="1">
    <source>
        <dbReference type="ARBA" id="ARBA00006974"/>
    </source>
</evidence>
<dbReference type="STRING" id="59895.A0A103F2N5"/>
<proteinExistence type="inferred from homology"/>
<dbReference type="Proteomes" id="UP000243975">
    <property type="component" value="Unassembled WGS sequence"/>
</dbReference>
<comment type="similarity">
    <text evidence="1">Belongs to the ARG7 family.</text>
</comment>
<name>A0A103F2N5_CYNCS</name>
<dbReference type="GO" id="GO:0009733">
    <property type="term" value="P:response to auxin"/>
    <property type="evidence" value="ECO:0007669"/>
    <property type="project" value="InterPro"/>
</dbReference>
<dbReference type="PANTHER" id="PTHR31929">
    <property type="entry name" value="SAUR-LIKE AUXIN-RESPONSIVE PROTEIN FAMILY-RELATED"/>
    <property type="match status" value="1"/>
</dbReference>
<keyword evidence="3" id="KW-1185">Reference proteome</keyword>
<comment type="caution">
    <text evidence="2">The sequence shown here is derived from an EMBL/GenBank/DDBJ whole genome shotgun (WGS) entry which is preliminary data.</text>
</comment>
<dbReference type="OMA" id="ACHINTQ"/>
<protein>
    <submittedName>
        <fullName evidence="2">Auxin responsive SAUR protein</fullName>
    </submittedName>
</protein>
<dbReference type="InterPro" id="IPR003676">
    <property type="entry name" value="SAUR_fam"/>
</dbReference>
<dbReference type="EMBL" id="LEKV01010620">
    <property type="protein sequence ID" value="KVE45642.1"/>
    <property type="molecule type" value="Genomic_DNA"/>
</dbReference>
<feature type="non-terminal residue" evidence="2">
    <location>
        <position position="1"/>
    </location>
</feature>
<evidence type="ECO:0000313" key="2">
    <source>
        <dbReference type="EMBL" id="KVE45642.1"/>
    </source>
</evidence>
<dbReference type="Pfam" id="PF02519">
    <property type="entry name" value="Auxin_inducible"/>
    <property type="match status" value="1"/>
</dbReference>
<gene>
    <name evidence="2" type="ORF">Ccrd_023972</name>
</gene>
<evidence type="ECO:0000313" key="3">
    <source>
        <dbReference type="Proteomes" id="UP000243975"/>
    </source>
</evidence>